<gene>
    <name evidence="2" type="ORF">AAEO50_06550</name>
</gene>
<dbReference type="GO" id="GO:0016746">
    <property type="term" value="F:acyltransferase activity"/>
    <property type="evidence" value="ECO:0007669"/>
    <property type="project" value="UniProtKB-KW"/>
</dbReference>
<evidence type="ECO:0000259" key="1">
    <source>
        <dbReference type="PROSITE" id="PS51186"/>
    </source>
</evidence>
<organism evidence="2 3">
    <name type="scientific">Rossellomorea oryzaecorticis</name>
    <dbReference type="NCBI Taxonomy" id="1396505"/>
    <lineage>
        <taxon>Bacteria</taxon>
        <taxon>Bacillati</taxon>
        <taxon>Bacillota</taxon>
        <taxon>Bacilli</taxon>
        <taxon>Bacillales</taxon>
        <taxon>Bacillaceae</taxon>
        <taxon>Rossellomorea</taxon>
    </lineage>
</organism>
<keyword evidence="2" id="KW-0012">Acyltransferase</keyword>
<dbReference type="EMBL" id="JBBYAF010000009">
    <property type="protein sequence ID" value="MEL3971931.1"/>
    <property type="molecule type" value="Genomic_DNA"/>
</dbReference>
<keyword evidence="2" id="KW-0808">Transferase</keyword>
<dbReference type="PROSITE" id="PS51186">
    <property type="entry name" value="GNAT"/>
    <property type="match status" value="1"/>
</dbReference>
<dbReference type="Proteomes" id="UP001389717">
    <property type="component" value="Unassembled WGS sequence"/>
</dbReference>
<dbReference type="SUPFAM" id="SSF55729">
    <property type="entry name" value="Acyl-CoA N-acyltransferases (Nat)"/>
    <property type="match status" value="1"/>
</dbReference>
<dbReference type="InterPro" id="IPR000182">
    <property type="entry name" value="GNAT_dom"/>
</dbReference>
<name>A0ABU9K843_9BACI</name>
<dbReference type="RefSeq" id="WP_341981706.1">
    <property type="nucleotide sequence ID" value="NZ_JBBYAF010000009.1"/>
</dbReference>
<dbReference type="Gene3D" id="3.40.630.30">
    <property type="match status" value="1"/>
</dbReference>
<keyword evidence="3" id="KW-1185">Reference proteome</keyword>
<evidence type="ECO:0000313" key="2">
    <source>
        <dbReference type="EMBL" id="MEL3971931.1"/>
    </source>
</evidence>
<sequence>MIRGLEEISVTYRFEKMTQQEAEEIAYKWHYDGEYSFYDMESDREDLAEFLNPELRGDSVFTVYIGEDIAGYYSVNRTAAETCDIGLGMRPDLTGNGMGLDFLEAGMDFVKSRYKPQKITLSVATFNQRAIKVYKKMGFIELDMFMQKTNGGTYEFLRMEYKC</sequence>
<dbReference type="Pfam" id="PF13302">
    <property type="entry name" value="Acetyltransf_3"/>
    <property type="match status" value="1"/>
</dbReference>
<dbReference type="InterPro" id="IPR016181">
    <property type="entry name" value="Acyl_CoA_acyltransferase"/>
</dbReference>
<reference evidence="2 3" key="1">
    <citation type="submission" date="2024-04" db="EMBL/GenBank/DDBJ databases">
        <title>Bacillus oryzaecorticis sp. nov., a moderately halophilic bacterium isolated from rice husks.</title>
        <authorList>
            <person name="Zhu H.-S."/>
        </authorList>
    </citation>
    <scope>NUCLEOTIDE SEQUENCE [LARGE SCALE GENOMIC DNA]</scope>
    <source>
        <strain evidence="2 3">ZC255</strain>
    </source>
</reference>
<feature type="domain" description="N-acetyltransferase" evidence="1">
    <location>
        <begin position="12"/>
        <end position="160"/>
    </location>
</feature>
<accession>A0ABU9K843</accession>
<protein>
    <submittedName>
        <fullName evidence="2">GNAT family N-acetyltransferase</fullName>
        <ecNumber evidence="2">2.3.1.-</ecNumber>
    </submittedName>
</protein>
<proteinExistence type="predicted"/>
<evidence type="ECO:0000313" key="3">
    <source>
        <dbReference type="Proteomes" id="UP001389717"/>
    </source>
</evidence>
<comment type="caution">
    <text evidence="2">The sequence shown here is derived from an EMBL/GenBank/DDBJ whole genome shotgun (WGS) entry which is preliminary data.</text>
</comment>
<dbReference type="EC" id="2.3.1.-" evidence="2"/>